<accession>A0A5C0XWI2</accession>
<name>A0A5C0XWI2_PYRFU</name>
<evidence type="ECO:0000313" key="2">
    <source>
        <dbReference type="Proteomes" id="UP000324354"/>
    </source>
</evidence>
<protein>
    <submittedName>
        <fullName evidence="1">Uncharacterized protein</fullName>
    </submittedName>
</protein>
<evidence type="ECO:0000313" key="1">
    <source>
        <dbReference type="EMBL" id="QEK79150.1"/>
    </source>
</evidence>
<dbReference type="Proteomes" id="UP000324354">
    <property type="component" value="Chromosome"/>
</dbReference>
<dbReference type="AlphaFoldDB" id="A0A5C0XWI2"/>
<sequence length="64" mass="7428">MLGTIKPNYWIRKLSTKTSYGYRIDARAYVKVVRKTYHFLWKDSEEIVIFNPNADVGGLLYIGG</sequence>
<reference evidence="1 2" key="1">
    <citation type="submission" date="2017-08" db="EMBL/GenBank/DDBJ databases">
        <title>Resequencing and Reannotation of the genome of Pyrococcus furiosus type strain DSM3638.</title>
        <authorList>
            <person name="Reichelt R.M."/>
            <person name="Bunk B."/>
        </authorList>
    </citation>
    <scope>NUCLEOTIDE SEQUENCE [LARGE SCALE GENOMIC DNA]</scope>
    <source>
        <strain evidence="1 2">DSM 3638</strain>
    </source>
</reference>
<dbReference type="EMBL" id="CP023154">
    <property type="protein sequence ID" value="QEK79150.1"/>
    <property type="molecule type" value="Genomic_DNA"/>
</dbReference>
<organism evidence="1 2">
    <name type="scientific">Pyrococcus furiosus (strain ATCC 43587 / DSM 3638 / JCM 8422 / Vc1)</name>
    <dbReference type="NCBI Taxonomy" id="186497"/>
    <lineage>
        <taxon>Archaea</taxon>
        <taxon>Methanobacteriati</taxon>
        <taxon>Methanobacteriota</taxon>
        <taxon>Thermococci</taxon>
        <taxon>Thermococcales</taxon>
        <taxon>Thermococcaceae</taxon>
        <taxon>Pyrococcus</taxon>
    </lineage>
</organism>
<proteinExistence type="predicted"/>
<gene>
    <name evidence="1" type="ORF">PFDSM3638_07685</name>
</gene>